<accession>A0A2T0SYG1</accession>
<reference evidence="1 2" key="1">
    <citation type="submission" date="2018-03" db="EMBL/GenBank/DDBJ databases">
        <title>Genomic Encyclopedia of Archaeal and Bacterial Type Strains, Phase II (KMG-II): from individual species to whole genera.</title>
        <authorList>
            <person name="Goeker M."/>
        </authorList>
    </citation>
    <scope>NUCLEOTIDE SEQUENCE [LARGE SCALE GENOMIC DNA]</scope>
    <source>
        <strain evidence="1 2">DSM 28354</strain>
    </source>
</reference>
<sequence>MAVLQTIFVKAAKSTKPDCVKNGIGCIMLKGWAGPLDGTEAGALEVSAKIMGNVTGFKQGDVVAVEQYRNGQITGSYLFDDPMLVLAKK</sequence>
<protein>
    <submittedName>
        <fullName evidence="1">Uncharacterized protein</fullName>
    </submittedName>
</protein>
<keyword evidence="2" id="KW-1185">Reference proteome</keyword>
<evidence type="ECO:0000313" key="2">
    <source>
        <dbReference type="Proteomes" id="UP000238375"/>
    </source>
</evidence>
<gene>
    <name evidence="1" type="ORF">CLV58_109198</name>
</gene>
<dbReference type="Proteomes" id="UP000238375">
    <property type="component" value="Unassembled WGS sequence"/>
</dbReference>
<evidence type="ECO:0000313" key="1">
    <source>
        <dbReference type="EMBL" id="PRY38471.1"/>
    </source>
</evidence>
<dbReference type="EMBL" id="PVTE01000009">
    <property type="protein sequence ID" value="PRY38471.1"/>
    <property type="molecule type" value="Genomic_DNA"/>
</dbReference>
<name>A0A2T0SYG1_9BACT</name>
<organism evidence="1 2">
    <name type="scientific">Spirosoma oryzae</name>
    <dbReference type="NCBI Taxonomy" id="1469603"/>
    <lineage>
        <taxon>Bacteria</taxon>
        <taxon>Pseudomonadati</taxon>
        <taxon>Bacteroidota</taxon>
        <taxon>Cytophagia</taxon>
        <taxon>Cytophagales</taxon>
        <taxon>Cytophagaceae</taxon>
        <taxon>Spirosoma</taxon>
    </lineage>
</organism>
<comment type="caution">
    <text evidence="1">The sequence shown here is derived from an EMBL/GenBank/DDBJ whole genome shotgun (WGS) entry which is preliminary data.</text>
</comment>
<proteinExistence type="predicted"/>
<dbReference type="AlphaFoldDB" id="A0A2T0SYG1"/>
<dbReference type="RefSeq" id="WP_106138202.1">
    <property type="nucleotide sequence ID" value="NZ_PVTE01000009.1"/>
</dbReference>